<keyword evidence="3" id="KW-1185">Reference proteome</keyword>
<evidence type="ECO:0000259" key="1">
    <source>
        <dbReference type="Pfam" id="PF03184"/>
    </source>
</evidence>
<feature type="domain" description="DDE-1" evidence="1">
    <location>
        <begin position="22"/>
        <end position="112"/>
    </location>
</feature>
<dbReference type="InterPro" id="IPR036397">
    <property type="entry name" value="RNaseH_sf"/>
</dbReference>
<reference evidence="2 3" key="1">
    <citation type="journal article" date="2024" name="BMC Genomics">
        <title>De novo assembly and annotation of Popillia japonica's genome with initial clues to its potential as an invasive pest.</title>
        <authorList>
            <person name="Cucini C."/>
            <person name="Boschi S."/>
            <person name="Funari R."/>
            <person name="Cardaioli E."/>
            <person name="Iannotti N."/>
            <person name="Marturano G."/>
            <person name="Paoli F."/>
            <person name="Bruttini M."/>
            <person name="Carapelli A."/>
            <person name="Frati F."/>
            <person name="Nardi F."/>
        </authorList>
    </citation>
    <scope>NUCLEOTIDE SEQUENCE [LARGE SCALE GENOMIC DNA]</scope>
    <source>
        <strain evidence="2">DMR45628</strain>
    </source>
</reference>
<dbReference type="GO" id="GO:0005634">
    <property type="term" value="C:nucleus"/>
    <property type="evidence" value="ECO:0007669"/>
    <property type="project" value="TreeGrafter"/>
</dbReference>
<gene>
    <name evidence="2" type="ORF">QE152_g39218</name>
</gene>
<dbReference type="GO" id="GO:0004519">
    <property type="term" value="F:endonuclease activity"/>
    <property type="evidence" value="ECO:0007669"/>
    <property type="project" value="UniProtKB-KW"/>
</dbReference>
<dbReference type="PANTHER" id="PTHR19303">
    <property type="entry name" value="TRANSPOSON"/>
    <property type="match status" value="1"/>
</dbReference>
<keyword evidence="2" id="KW-0540">Nuclease</keyword>
<dbReference type="Pfam" id="PF03184">
    <property type="entry name" value="DDE_1"/>
    <property type="match status" value="1"/>
</dbReference>
<sequence length="159" mass="17745">MDKNGRLMVGAPSESIGVPCESGWMNAETFLLWLKHFQQHTHSSATRPILLILDGHGIHKDLNVIQFARDNHIHMLSTPPHTTHKLQPLDRVFFKPFKQAYGSAAASWMRQNPGARLTDYDVAGLVNMGFTKAARLEIAPKMVAAVQESTLSIKIFSQI</sequence>
<dbReference type="EMBL" id="JASPKY010000917">
    <property type="protein sequence ID" value="KAK9680270.1"/>
    <property type="molecule type" value="Genomic_DNA"/>
</dbReference>
<keyword evidence="2" id="KW-0378">Hydrolase</keyword>
<dbReference type="GO" id="GO:0003677">
    <property type="term" value="F:DNA binding"/>
    <property type="evidence" value="ECO:0007669"/>
    <property type="project" value="TreeGrafter"/>
</dbReference>
<dbReference type="Proteomes" id="UP001458880">
    <property type="component" value="Unassembled WGS sequence"/>
</dbReference>
<comment type="caution">
    <text evidence="2">The sequence shown here is derived from an EMBL/GenBank/DDBJ whole genome shotgun (WGS) entry which is preliminary data.</text>
</comment>
<dbReference type="PANTHER" id="PTHR19303:SF74">
    <property type="entry name" value="POGO TRANSPOSABLE ELEMENT WITH KRAB DOMAIN"/>
    <property type="match status" value="1"/>
</dbReference>
<organism evidence="2 3">
    <name type="scientific">Popillia japonica</name>
    <name type="common">Japanese beetle</name>
    <dbReference type="NCBI Taxonomy" id="7064"/>
    <lineage>
        <taxon>Eukaryota</taxon>
        <taxon>Metazoa</taxon>
        <taxon>Ecdysozoa</taxon>
        <taxon>Arthropoda</taxon>
        <taxon>Hexapoda</taxon>
        <taxon>Insecta</taxon>
        <taxon>Pterygota</taxon>
        <taxon>Neoptera</taxon>
        <taxon>Endopterygota</taxon>
        <taxon>Coleoptera</taxon>
        <taxon>Polyphaga</taxon>
        <taxon>Scarabaeiformia</taxon>
        <taxon>Scarabaeidae</taxon>
        <taxon>Rutelinae</taxon>
        <taxon>Popillia</taxon>
    </lineage>
</organism>
<proteinExistence type="predicted"/>
<name>A0AAW1HUM5_POPJA</name>
<dbReference type="InterPro" id="IPR050863">
    <property type="entry name" value="CenT-Element_Derived"/>
</dbReference>
<dbReference type="InterPro" id="IPR004875">
    <property type="entry name" value="DDE_SF_endonuclease_dom"/>
</dbReference>
<dbReference type="Gene3D" id="3.30.420.10">
    <property type="entry name" value="Ribonuclease H-like superfamily/Ribonuclease H"/>
    <property type="match status" value="1"/>
</dbReference>
<dbReference type="AlphaFoldDB" id="A0AAW1HUM5"/>
<evidence type="ECO:0000313" key="2">
    <source>
        <dbReference type="EMBL" id="KAK9680270.1"/>
    </source>
</evidence>
<accession>A0AAW1HUM5</accession>
<protein>
    <submittedName>
        <fullName evidence="2">DDE superfamily endonuclease</fullName>
    </submittedName>
</protein>
<keyword evidence="2" id="KW-0255">Endonuclease</keyword>
<evidence type="ECO:0000313" key="3">
    <source>
        <dbReference type="Proteomes" id="UP001458880"/>
    </source>
</evidence>